<accession>A0A8B9NEQ6</accession>
<proteinExistence type="predicted"/>
<organism evidence="1 2">
    <name type="scientific">Accipiter nisus</name>
    <name type="common">Eurasian sparrowhawk</name>
    <dbReference type="NCBI Taxonomy" id="211598"/>
    <lineage>
        <taxon>Eukaryota</taxon>
        <taxon>Metazoa</taxon>
        <taxon>Chordata</taxon>
        <taxon>Craniata</taxon>
        <taxon>Vertebrata</taxon>
        <taxon>Euteleostomi</taxon>
        <taxon>Archelosauria</taxon>
        <taxon>Archosauria</taxon>
        <taxon>Dinosauria</taxon>
        <taxon>Saurischia</taxon>
        <taxon>Theropoda</taxon>
        <taxon>Coelurosauria</taxon>
        <taxon>Aves</taxon>
        <taxon>Neognathae</taxon>
        <taxon>Neoaves</taxon>
        <taxon>Telluraves</taxon>
        <taxon>Accipitrimorphae</taxon>
        <taxon>Accipitriformes</taxon>
        <taxon>Accipitridae</taxon>
        <taxon>Accipitrinae</taxon>
        <taxon>Accipiter</taxon>
    </lineage>
</organism>
<name>A0A8B9NEQ6_9AVES</name>
<dbReference type="Proteomes" id="UP000694541">
    <property type="component" value="Unplaced"/>
</dbReference>
<dbReference type="Gene3D" id="3.30.200.20">
    <property type="entry name" value="Phosphorylase Kinase, domain 1"/>
    <property type="match status" value="1"/>
</dbReference>
<keyword evidence="2" id="KW-1185">Reference proteome</keyword>
<dbReference type="Ensembl" id="ENSANIT00000024025.1">
    <property type="protein sequence ID" value="ENSANIP00000023249.1"/>
    <property type="gene ID" value="ENSANIG00000015808.1"/>
</dbReference>
<reference evidence="1" key="2">
    <citation type="submission" date="2025-09" db="UniProtKB">
        <authorList>
            <consortium name="Ensembl"/>
        </authorList>
    </citation>
    <scope>IDENTIFICATION</scope>
</reference>
<evidence type="ECO:0000313" key="2">
    <source>
        <dbReference type="Proteomes" id="UP000694541"/>
    </source>
</evidence>
<evidence type="ECO:0000313" key="1">
    <source>
        <dbReference type="Ensembl" id="ENSANIP00000023249.1"/>
    </source>
</evidence>
<sequence length="107" mass="12036">KVTSLIRGFWVLLFPLQEEGIVKEIDISHHVKEGFEKADPSQFELLKVLGQGSYGKVIFNFIYAGNILTLKGPYTLLRGSWRQAPVLKRAIVARAWGEKTPTCMTTS</sequence>
<protein>
    <submittedName>
        <fullName evidence="1">Uncharacterized protein</fullName>
    </submittedName>
</protein>
<reference evidence="1" key="1">
    <citation type="submission" date="2025-08" db="UniProtKB">
        <authorList>
            <consortium name="Ensembl"/>
        </authorList>
    </citation>
    <scope>IDENTIFICATION</scope>
</reference>
<dbReference type="AlphaFoldDB" id="A0A8B9NEQ6"/>